<evidence type="ECO:0000256" key="1">
    <source>
        <dbReference type="ARBA" id="ARBA00001668"/>
    </source>
</evidence>
<dbReference type="InterPro" id="IPR035937">
    <property type="entry name" value="FPG_N"/>
</dbReference>
<keyword evidence="7 16" id="KW-0863">Zinc-finger</keyword>
<evidence type="ECO:0000256" key="5">
    <source>
        <dbReference type="ARBA" id="ARBA00022723"/>
    </source>
</evidence>
<dbReference type="InterPro" id="IPR010979">
    <property type="entry name" value="Ribosomal_uS13-like_H2TH"/>
</dbReference>
<comment type="catalytic activity">
    <reaction evidence="15">
        <text>2'-deoxyribonucleotide-(2'-deoxyribose 5'-phosphate)-2'-deoxyribonucleotide-DNA = a 3'-end 2'-deoxyribonucleotide-(2,3-dehydro-2,3-deoxyribose 5'-phosphate)-DNA + a 5'-end 5'-phospho-2'-deoxyribonucleoside-DNA + H(+)</text>
        <dbReference type="Rhea" id="RHEA:66592"/>
        <dbReference type="Rhea" id="RHEA-COMP:13180"/>
        <dbReference type="Rhea" id="RHEA-COMP:16897"/>
        <dbReference type="Rhea" id="RHEA-COMP:17067"/>
        <dbReference type="ChEBI" id="CHEBI:15378"/>
        <dbReference type="ChEBI" id="CHEBI:136412"/>
        <dbReference type="ChEBI" id="CHEBI:157695"/>
        <dbReference type="ChEBI" id="CHEBI:167181"/>
        <dbReference type="EC" id="4.2.99.18"/>
    </reaction>
</comment>
<dbReference type="SUPFAM" id="SSF81624">
    <property type="entry name" value="N-terminal domain of MutM-like DNA repair proteins"/>
    <property type="match status" value="1"/>
</dbReference>
<dbReference type="SMART" id="SM00898">
    <property type="entry name" value="Fapy_DNA_glyco"/>
    <property type="match status" value="1"/>
</dbReference>
<feature type="domain" description="Formamidopyrimidine-DNA glycosylase catalytic" evidence="18">
    <location>
        <begin position="2"/>
        <end position="141"/>
    </location>
</feature>
<dbReference type="EMBL" id="MFUX01000033">
    <property type="protein sequence ID" value="OGI94032.1"/>
    <property type="molecule type" value="Genomic_DNA"/>
</dbReference>
<dbReference type="PROSITE" id="PS51068">
    <property type="entry name" value="FPG_CAT"/>
    <property type="match status" value="1"/>
</dbReference>
<dbReference type="AlphaFoldDB" id="A0A1F6XJ37"/>
<organism evidence="19 20">
    <name type="scientific">Candidatus Nomurabacteria bacterium RIFCSPLOWO2_01_FULL_40_18</name>
    <dbReference type="NCBI Taxonomy" id="1801773"/>
    <lineage>
        <taxon>Bacteria</taxon>
        <taxon>Candidatus Nomuraibacteriota</taxon>
    </lineage>
</organism>
<dbReference type="SMART" id="SM01232">
    <property type="entry name" value="H2TH"/>
    <property type="match status" value="1"/>
</dbReference>
<dbReference type="Proteomes" id="UP000176629">
    <property type="component" value="Unassembled WGS sequence"/>
</dbReference>
<dbReference type="GO" id="GO:0034039">
    <property type="term" value="F:8-oxo-7,8-dihydroguanine DNA N-glycosylase activity"/>
    <property type="evidence" value="ECO:0007669"/>
    <property type="project" value="TreeGrafter"/>
</dbReference>
<keyword evidence="6" id="KW-0227">DNA damage</keyword>
<comment type="cofactor">
    <cofactor evidence="2">
        <name>Zn(2+)</name>
        <dbReference type="ChEBI" id="CHEBI:29105"/>
    </cofactor>
</comment>
<evidence type="ECO:0000256" key="12">
    <source>
        <dbReference type="ARBA" id="ARBA00023239"/>
    </source>
</evidence>
<accession>A0A1F6XJ37</accession>
<evidence type="ECO:0000259" key="18">
    <source>
        <dbReference type="PROSITE" id="PS51068"/>
    </source>
</evidence>
<proteinExistence type="inferred from homology"/>
<dbReference type="SUPFAM" id="SSF46946">
    <property type="entry name" value="S13-like H2TH domain"/>
    <property type="match status" value="1"/>
</dbReference>
<keyword evidence="11" id="KW-0234">DNA repair</keyword>
<evidence type="ECO:0000256" key="2">
    <source>
        <dbReference type="ARBA" id="ARBA00001947"/>
    </source>
</evidence>
<evidence type="ECO:0000256" key="11">
    <source>
        <dbReference type="ARBA" id="ARBA00023204"/>
    </source>
</evidence>
<evidence type="ECO:0000256" key="15">
    <source>
        <dbReference type="ARBA" id="ARBA00044632"/>
    </source>
</evidence>
<keyword evidence="9" id="KW-0862">Zinc</keyword>
<dbReference type="GO" id="GO:0008270">
    <property type="term" value="F:zinc ion binding"/>
    <property type="evidence" value="ECO:0007669"/>
    <property type="project" value="UniProtKB-KW"/>
</dbReference>
<evidence type="ECO:0000256" key="6">
    <source>
        <dbReference type="ARBA" id="ARBA00022763"/>
    </source>
</evidence>
<dbReference type="PROSITE" id="PS51066">
    <property type="entry name" value="ZF_FPG_2"/>
    <property type="match status" value="1"/>
</dbReference>
<dbReference type="SUPFAM" id="SSF57716">
    <property type="entry name" value="Glucocorticoid receptor-like (DNA-binding domain)"/>
    <property type="match status" value="1"/>
</dbReference>
<name>A0A1F6XJ37_9BACT</name>
<evidence type="ECO:0000256" key="10">
    <source>
        <dbReference type="ARBA" id="ARBA00023125"/>
    </source>
</evidence>
<gene>
    <name evidence="19" type="ORF">A3A03_00740</name>
</gene>
<dbReference type="NCBIfam" id="TIGR00577">
    <property type="entry name" value="fpg"/>
    <property type="match status" value="1"/>
</dbReference>
<dbReference type="STRING" id="1801773.A3A03_00740"/>
<comment type="catalytic activity">
    <reaction evidence="1">
        <text>Hydrolysis of DNA containing ring-opened 7-methylguanine residues, releasing 2,6-diamino-4-hydroxy-5-(N-methyl)formamidopyrimidine.</text>
        <dbReference type="EC" id="3.2.2.23"/>
    </reaction>
</comment>
<dbReference type="Gene3D" id="1.10.8.50">
    <property type="match status" value="1"/>
</dbReference>
<keyword evidence="5" id="KW-0479">Metal-binding</keyword>
<comment type="subunit">
    <text evidence="4">Monomer.</text>
</comment>
<dbReference type="CDD" id="cd08966">
    <property type="entry name" value="EcFpg-like_N"/>
    <property type="match status" value="1"/>
</dbReference>
<evidence type="ECO:0000313" key="19">
    <source>
        <dbReference type="EMBL" id="OGI94032.1"/>
    </source>
</evidence>
<evidence type="ECO:0000256" key="3">
    <source>
        <dbReference type="ARBA" id="ARBA00009409"/>
    </source>
</evidence>
<evidence type="ECO:0000256" key="4">
    <source>
        <dbReference type="ARBA" id="ARBA00011245"/>
    </source>
</evidence>
<dbReference type="NCBIfam" id="NF002211">
    <property type="entry name" value="PRK01103.1"/>
    <property type="match status" value="1"/>
</dbReference>
<dbReference type="InterPro" id="IPR000214">
    <property type="entry name" value="Znf_DNA_glyclase/AP_lyase"/>
</dbReference>
<evidence type="ECO:0000313" key="20">
    <source>
        <dbReference type="Proteomes" id="UP000176629"/>
    </source>
</evidence>
<evidence type="ECO:0000256" key="14">
    <source>
        <dbReference type="ARBA" id="ARBA00023295"/>
    </source>
</evidence>
<evidence type="ECO:0000256" key="13">
    <source>
        <dbReference type="ARBA" id="ARBA00023268"/>
    </source>
</evidence>
<dbReference type="GO" id="GO:0140078">
    <property type="term" value="F:class I DNA-(apurinic or apyrimidinic site) endonuclease activity"/>
    <property type="evidence" value="ECO:0007669"/>
    <property type="project" value="UniProtKB-EC"/>
</dbReference>
<dbReference type="InterPro" id="IPR015886">
    <property type="entry name" value="H2TH_FPG"/>
</dbReference>
<comment type="similarity">
    <text evidence="3">Belongs to the FPG family.</text>
</comment>
<evidence type="ECO:0000256" key="9">
    <source>
        <dbReference type="ARBA" id="ARBA00022833"/>
    </source>
</evidence>
<dbReference type="GO" id="GO:0003684">
    <property type="term" value="F:damaged DNA binding"/>
    <property type="evidence" value="ECO:0007669"/>
    <property type="project" value="InterPro"/>
</dbReference>
<keyword evidence="13" id="KW-0511">Multifunctional enzyme</keyword>
<feature type="domain" description="FPG-type" evidence="17">
    <location>
        <begin position="267"/>
        <end position="303"/>
    </location>
</feature>
<dbReference type="GO" id="GO:0006284">
    <property type="term" value="P:base-excision repair"/>
    <property type="evidence" value="ECO:0007669"/>
    <property type="project" value="InterPro"/>
</dbReference>
<keyword evidence="10" id="KW-0238">DNA-binding</keyword>
<dbReference type="Pfam" id="PF01149">
    <property type="entry name" value="Fapy_DNA_glyco"/>
    <property type="match status" value="1"/>
</dbReference>
<dbReference type="Gene3D" id="3.20.190.10">
    <property type="entry name" value="MutM-like, N-terminal"/>
    <property type="match status" value="1"/>
</dbReference>
<dbReference type="PANTHER" id="PTHR22993:SF9">
    <property type="entry name" value="FORMAMIDOPYRIMIDINE-DNA GLYCOSYLASE"/>
    <property type="match status" value="1"/>
</dbReference>
<evidence type="ECO:0000256" key="16">
    <source>
        <dbReference type="PROSITE-ProRule" id="PRU00391"/>
    </source>
</evidence>
<dbReference type="InterPro" id="IPR012319">
    <property type="entry name" value="FPG_cat"/>
</dbReference>
<comment type="caution">
    <text evidence="19">The sequence shown here is derived from an EMBL/GenBank/DDBJ whole genome shotgun (WGS) entry which is preliminary data.</text>
</comment>
<evidence type="ECO:0000259" key="17">
    <source>
        <dbReference type="PROSITE" id="PS51066"/>
    </source>
</evidence>
<reference evidence="19 20" key="1">
    <citation type="journal article" date="2016" name="Nat. Commun.">
        <title>Thousands of microbial genomes shed light on interconnected biogeochemical processes in an aquifer system.</title>
        <authorList>
            <person name="Anantharaman K."/>
            <person name="Brown C.T."/>
            <person name="Hug L.A."/>
            <person name="Sharon I."/>
            <person name="Castelle C.J."/>
            <person name="Probst A.J."/>
            <person name="Thomas B.C."/>
            <person name="Singh A."/>
            <person name="Wilkins M.J."/>
            <person name="Karaoz U."/>
            <person name="Brodie E.L."/>
            <person name="Williams K.H."/>
            <person name="Hubbard S.S."/>
            <person name="Banfield J.F."/>
        </authorList>
    </citation>
    <scope>NUCLEOTIDE SEQUENCE [LARGE SCALE GENOMIC DNA]</scope>
</reference>
<dbReference type="InterPro" id="IPR020629">
    <property type="entry name" value="FPG_Glyclase"/>
</dbReference>
<sequence length="303" mass="34688">MPELPEVEITTKGLREAVVGLVIKDVWTDLASSHIFQREAVGNPKYFRIFKKEITGRKIISVERRAKNILINLNSGKTILVHLKMTGHLLFGKYKFAKNRWTPDYIDLTHPFHDPYNRFVHVVFTFSNGEHLAFSDARKFGKITLLDTKIAYDSKHLNNIGPEPLDKQFTITNFKLRISKKPNGKVKTVLMDQGIIAGIGNIYSDEILWKASVHPELKVSELIDEEIKLIFQAIKEILKKGIDFGGDSMSDYRNIHGLPGKFQLHHEAYRRTGEKCRKKGCKGIIKRKIVNGRSAHFCSAHQR</sequence>
<evidence type="ECO:0000256" key="8">
    <source>
        <dbReference type="ARBA" id="ARBA00022801"/>
    </source>
</evidence>
<keyword evidence="8" id="KW-0378">Hydrolase</keyword>
<dbReference type="PANTHER" id="PTHR22993">
    <property type="entry name" value="FORMAMIDOPYRIMIDINE-DNA GLYCOSYLASE"/>
    <property type="match status" value="1"/>
</dbReference>
<dbReference type="FunFam" id="1.10.8.50:FF:000003">
    <property type="entry name" value="Formamidopyrimidine-DNA glycosylase"/>
    <property type="match status" value="1"/>
</dbReference>
<protein>
    <submittedName>
        <fullName evidence="19">DNA-formamidopyrimidine glycosylase</fullName>
    </submittedName>
</protein>
<keyword evidence="12" id="KW-0456">Lyase</keyword>
<keyword evidence="14" id="KW-0326">Glycosidase</keyword>
<dbReference type="Pfam" id="PF06831">
    <property type="entry name" value="H2TH"/>
    <property type="match status" value="1"/>
</dbReference>
<evidence type="ECO:0000256" key="7">
    <source>
        <dbReference type="ARBA" id="ARBA00022771"/>
    </source>
</evidence>